<keyword evidence="3" id="KW-0963">Cytoplasm</keyword>
<feature type="active site" description="Amidino-cysteine intermediate" evidence="3 4">
    <location>
        <position position="424"/>
    </location>
</feature>
<dbReference type="GO" id="GO:0019546">
    <property type="term" value="P:L-arginine deiminase pathway"/>
    <property type="evidence" value="ECO:0007669"/>
    <property type="project" value="TreeGrafter"/>
</dbReference>
<comment type="catalytic activity">
    <reaction evidence="3">
        <text>L-arginine + H2O = L-citrulline + NH4(+)</text>
        <dbReference type="Rhea" id="RHEA:19597"/>
        <dbReference type="ChEBI" id="CHEBI:15377"/>
        <dbReference type="ChEBI" id="CHEBI:28938"/>
        <dbReference type="ChEBI" id="CHEBI:32682"/>
        <dbReference type="ChEBI" id="CHEBI:57743"/>
        <dbReference type="EC" id="3.5.3.6"/>
    </reaction>
</comment>
<dbReference type="PIRSF" id="PIRSF006356">
    <property type="entry name" value="Arg_deiminase"/>
    <property type="match status" value="1"/>
</dbReference>
<sequence>MLPRQRSGDVVSTKYGVHSEVGTLRQVIVHRPDLSLKRLTPSNKDELLYDDVLWVSRAQSEHDAFVAMMRGRGIEVFHHQQLLAEALEAAPEAKRHAVERMVSHLTVGPVLVDEVRAELASWSGEKLAEHLIGGLTKEEFVTATQAGREGFDARSLVTAMARTGSFILPPLPNSLYQRDPSAWLYGGVSLNPLYYHARRLETINQSIVYHFHPMFASDGFAYWYPPMGDDGSFDEEDFGRASLEGGDMMPIGNGVVAIGVSERTSPIMIEHLARELFAAGAATRVLAVNIPPHRSYMHLDTVFTLLDVDKATGYPPVVENAAVYSLRPGDKEGAVEVHREPNLAAAFEDALGIGKLDIVPTGGDDYQRAREQWDSGSNFVALEPGVVVGYHKNEFTNRKLREHGVDVIEIEGFELGKGRGGGHCMTCPILRDPV</sequence>
<dbReference type="GO" id="GO:0016990">
    <property type="term" value="F:arginine deiminase activity"/>
    <property type="evidence" value="ECO:0007669"/>
    <property type="project" value="UniProtKB-UniRule"/>
</dbReference>
<dbReference type="EMBL" id="NGFP01000325">
    <property type="protein sequence ID" value="OUC85252.1"/>
    <property type="molecule type" value="Genomic_DNA"/>
</dbReference>
<evidence type="ECO:0000256" key="2">
    <source>
        <dbReference type="ARBA" id="ARBA00022801"/>
    </source>
</evidence>
<comment type="similarity">
    <text evidence="1 3">Belongs to the arginine deiminase family.</text>
</comment>
<dbReference type="Gene3D" id="1.10.3930.10">
    <property type="entry name" value="Arginine deiminase"/>
    <property type="match status" value="1"/>
</dbReference>
<dbReference type="HAMAP" id="MF_00242">
    <property type="entry name" value="Arg_deiminase"/>
    <property type="match status" value="1"/>
</dbReference>
<dbReference type="RefSeq" id="WP_086578555.1">
    <property type="nucleotide sequence ID" value="NZ_NGFP01000325.1"/>
</dbReference>
<dbReference type="InterPro" id="IPR003876">
    <property type="entry name" value="Arg_deiminase"/>
</dbReference>
<dbReference type="Gene3D" id="3.75.10.10">
    <property type="entry name" value="L-arginine/glycine Amidinotransferase, Chain A"/>
    <property type="match status" value="1"/>
</dbReference>
<keyword evidence="6" id="KW-1185">Reference proteome</keyword>
<comment type="caution">
    <text evidence="5">The sequence shown here is derived from an EMBL/GenBank/DDBJ whole genome shotgun (WGS) entry which is preliminary data.</text>
</comment>
<evidence type="ECO:0000256" key="4">
    <source>
        <dbReference type="PIRSR" id="PIRSR006356-1"/>
    </source>
</evidence>
<dbReference type="GO" id="GO:0005737">
    <property type="term" value="C:cytoplasm"/>
    <property type="evidence" value="ECO:0007669"/>
    <property type="project" value="UniProtKB-SubCell"/>
</dbReference>
<dbReference type="EC" id="3.5.3.6" evidence="3"/>
<dbReference type="PANTHER" id="PTHR47271">
    <property type="entry name" value="ARGININE DEIMINASE"/>
    <property type="match status" value="1"/>
</dbReference>
<dbReference type="NCBIfam" id="NF002381">
    <property type="entry name" value="PRK01388.1"/>
    <property type="match status" value="1"/>
</dbReference>
<dbReference type="AlphaFoldDB" id="A0A243QT20"/>
<evidence type="ECO:0000313" key="5">
    <source>
        <dbReference type="EMBL" id="OUC85252.1"/>
    </source>
</evidence>
<gene>
    <name evidence="3" type="primary">arcA</name>
    <name evidence="5" type="ORF">CA984_39860</name>
</gene>
<dbReference type="Pfam" id="PF02274">
    <property type="entry name" value="ADI"/>
    <property type="match status" value="1"/>
</dbReference>
<keyword evidence="2 3" id="KW-0378">Hydrolase</keyword>
<accession>A0A243QT20</accession>
<dbReference type="Proteomes" id="UP000194761">
    <property type="component" value="Unassembled WGS sequence"/>
</dbReference>
<evidence type="ECO:0000313" key="6">
    <source>
        <dbReference type="Proteomes" id="UP000194761"/>
    </source>
</evidence>
<evidence type="ECO:0000256" key="1">
    <source>
        <dbReference type="ARBA" id="ARBA00010206"/>
    </source>
</evidence>
<dbReference type="PRINTS" id="PR01466">
    <property type="entry name" value="ARGDEIMINASE"/>
</dbReference>
<organism evidence="5 6">
    <name type="scientific">Streptosporangium minutum</name>
    <dbReference type="NCBI Taxonomy" id="569862"/>
    <lineage>
        <taxon>Bacteria</taxon>
        <taxon>Bacillati</taxon>
        <taxon>Actinomycetota</taxon>
        <taxon>Actinomycetes</taxon>
        <taxon>Streptosporangiales</taxon>
        <taxon>Streptosporangiaceae</taxon>
        <taxon>Streptosporangium</taxon>
    </lineage>
</organism>
<evidence type="ECO:0000256" key="3">
    <source>
        <dbReference type="HAMAP-Rule" id="MF_00242"/>
    </source>
</evidence>
<comment type="pathway">
    <text evidence="3">Amino-acid degradation; L-arginine degradation via ADI pathway; carbamoyl phosphate from L-arginine: step 1/2.</text>
</comment>
<protein>
    <recommendedName>
        <fullName evidence="3">Arginine deiminase</fullName>
        <shortName evidence="3">ADI</shortName>
        <ecNumber evidence="3">3.5.3.6</ecNumber>
    </recommendedName>
    <alternativeName>
        <fullName evidence="3">Arginine dihydrolase</fullName>
        <shortName evidence="3">AD</shortName>
    </alternativeName>
</protein>
<proteinExistence type="inferred from homology"/>
<dbReference type="UniPathway" id="UPA00254">
    <property type="reaction ID" value="UER00364"/>
</dbReference>
<comment type="subcellular location">
    <subcellularLocation>
        <location evidence="3">Cytoplasm</location>
    </subcellularLocation>
</comment>
<dbReference type="SUPFAM" id="SSF55909">
    <property type="entry name" value="Pentein"/>
    <property type="match status" value="1"/>
</dbReference>
<name>A0A243QT20_9ACTN</name>
<dbReference type="PANTHER" id="PTHR47271:SF2">
    <property type="entry name" value="ARGININE DEIMINASE"/>
    <property type="match status" value="1"/>
</dbReference>
<reference evidence="5 6" key="1">
    <citation type="submission" date="2017-05" db="EMBL/GenBank/DDBJ databases">
        <title>Biotechnological potential of actinobacteria isolated from South African environments.</title>
        <authorList>
            <person name="Le Roes-Hill M."/>
            <person name="Prins A."/>
            <person name="Durrell K.A."/>
        </authorList>
    </citation>
    <scope>NUCLEOTIDE SEQUENCE [LARGE SCALE GENOMIC DNA]</scope>
    <source>
        <strain evidence="5">M26</strain>
    </source>
</reference>
<keyword evidence="3" id="KW-0056">Arginine metabolism</keyword>